<keyword evidence="1" id="KW-1133">Transmembrane helix</keyword>
<evidence type="ECO:0000256" key="2">
    <source>
        <dbReference type="SAM" id="SignalP"/>
    </source>
</evidence>
<keyword evidence="1" id="KW-0472">Membrane</keyword>
<dbReference type="InterPro" id="IPR035513">
    <property type="entry name" value="Invertase/methylesterase_inhib"/>
</dbReference>
<accession>A0A5J9W619</accession>
<keyword evidence="4" id="KW-1185">Reference proteome</keyword>
<dbReference type="PANTHER" id="PTHR34838:SF9">
    <property type="entry name" value="PECTINESTERASE INHIBITOR DOMAIN-CONTAINING PROTEIN"/>
    <property type="match status" value="1"/>
</dbReference>
<feature type="transmembrane region" description="Helical" evidence="1">
    <location>
        <begin position="241"/>
        <end position="261"/>
    </location>
</feature>
<dbReference type="Gene3D" id="1.20.140.40">
    <property type="entry name" value="Invertase/pectin methylesterase inhibitor family protein"/>
    <property type="match status" value="2"/>
</dbReference>
<dbReference type="OrthoDB" id="610439at2759"/>
<dbReference type="SUPFAM" id="SSF101148">
    <property type="entry name" value="Plant invertase/pectin methylesterase inhibitor"/>
    <property type="match status" value="2"/>
</dbReference>
<evidence type="ECO:0000313" key="3">
    <source>
        <dbReference type="EMBL" id="TVU43403.1"/>
    </source>
</evidence>
<proteinExistence type="predicted"/>
<evidence type="ECO:0008006" key="5">
    <source>
        <dbReference type="Google" id="ProtNLM"/>
    </source>
</evidence>
<feature type="non-terminal residue" evidence="3">
    <location>
        <position position="1"/>
    </location>
</feature>
<feature type="signal peptide" evidence="2">
    <location>
        <begin position="1"/>
        <end position="21"/>
    </location>
</feature>
<dbReference type="Proteomes" id="UP000324897">
    <property type="component" value="Unassembled WGS sequence"/>
</dbReference>
<keyword evidence="2" id="KW-0732">Signal</keyword>
<keyword evidence="1" id="KW-0812">Transmembrane</keyword>
<protein>
    <recommendedName>
        <fullName evidence="5">Pectinesterase inhibitor domain-containing protein</fullName>
    </recommendedName>
</protein>
<sequence length="420" mass="45343">MNLVAATLVVSLTALFIAGDACNLVPKLRWSDACLKACDTAAQYNLCAEKLQRGPEVAEVTVYAILVARLARMSYDDSVALAVRMISGGSLPGDERASYQHCIDSYATARTEIVGVTTDLTNCDFARTRREYNYAVDAMNSCVSGLKPTTALAAKSAADRDLTVVAYDLGALNARMHHGTPAKLVPALLTVYNTCQNLLSWSAPHVYIYKAPLSFNHRHHKNPQPTNQKNHLSPRIETMKFAAIAIILAMSVSVTALFMAADACKNIQSMTWSEACLNVSKTPSLFNLCGVILEHTPDTAQEVTVFARIAAESATQSYGATTDEAEKELLFGSLRAPERAAVEQCMYKMSMASGRMETVAGDIGNCQFDTTIDDYSYVLSAGESCRDALAAFPASPMVALNAADRDVTTVALDLGSLIFW</sequence>
<feature type="chain" id="PRO_5023843885" description="Pectinesterase inhibitor domain-containing protein" evidence="2">
    <location>
        <begin position="22"/>
        <end position="420"/>
    </location>
</feature>
<gene>
    <name evidence="3" type="ORF">EJB05_09871</name>
</gene>
<dbReference type="EMBL" id="RWGY01000005">
    <property type="protein sequence ID" value="TVU43403.1"/>
    <property type="molecule type" value="Genomic_DNA"/>
</dbReference>
<comment type="caution">
    <text evidence="3">The sequence shown here is derived from an EMBL/GenBank/DDBJ whole genome shotgun (WGS) entry which is preliminary data.</text>
</comment>
<dbReference type="Gramene" id="TVU43403">
    <property type="protein sequence ID" value="TVU43403"/>
    <property type="gene ID" value="EJB05_09871"/>
</dbReference>
<name>A0A5J9W619_9POAL</name>
<organism evidence="3 4">
    <name type="scientific">Eragrostis curvula</name>
    <name type="common">weeping love grass</name>
    <dbReference type="NCBI Taxonomy" id="38414"/>
    <lineage>
        <taxon>Eukaryota</taxon>
        <taxon>Viridiplantae</taxon>
        <taxon>Streptophyta</taxon>
        <taxon>Embryophyta</taxon>
        <taxon>Tracheophyta</taxon>
        <taxon>Spermatophyta</taxon>
        <taxon>Magnoliopsida</taxon>
        <taxon>Liliopsida</taxon>
        <taxon>Poales</taxon>
        <taxon>Poaceae</taxon>
        <taxon>PACMAD clade</taxon>
        <taxon>Chloridoideae</taxon>
        <taxon>Eragrostideae</taxon>
        <taxon>Eragrostidinae</taxon>
        <taxon>Eragrostis</taxon>
    </lineage>
</organism>
<reference evidence="3 4" key="1">
    <citation type="journal article" date="2019" name="Sci. Rep.">
        <title>A high-quality genome of Eragrostis curvula grass provides insights into Poaceae evolution and supports new strategies to enhance forage quality.</title>
        <authorList>
            <person name="Carballo J."/>
            <person name="Santos B.A.C.M."/>
            <person name="Zappacosta D."/>
            <person name="Garbus I."/>
            <person name="Selva J.P."/>
            <person name="Gallo C.A."/>
            <person name="Diaz A."/>
            <person name="Albertini E."/>
            <person name="Caccamo M."/>
            <person name="Echenique V."/>
        </authorList>
    </citation>
    <scope>NUCLEOTIDE SEQUENCE [LARGE SCALE GENOMIC DNA]</scope>
    <source>
        <strain evidence="4">cv. Victoria</strain>
        <tissue evidence="3">Leaf</tissue>
    </source>
</reference>
<dbReference type="PANTHER" id="PTHR34838">
    <property type="entry name" value="OS08G0142100 PROTEIN-RELATED"/>
    <property type="match status" value="1"/>
</dbReference>
<evidence type="ECO:0000313" key="4">
    <source>
        <dbReference type="Proteomes" id="UP000324897"/>
    </source>
</evidence>
<dbReference type="AlphaFoldDB" id="A0A5J9W619"/>
<evidence type="ECO:0000256" key="1">
    <source>
        <dbReference type="SAM" id="Phobius"/>
    </source>
</evidence>